<dbReference type="Pfam" id="PF00542">
    <property type="entry name" value="Ribosomal_L12"/>
    <property type="match status" value="1"/>
</dbReference>
<sequence>ANKKINAIKECRAATGWSLKDAKDAVEVLQTELGL</sequence>
<accession>A0A0F9KVT4</accession>
<feature type="domain" description="Large ribosomal subunit protein bL12 C-terminal" evidence="1">
    <location>
        <begin position="2"/>
        <end position="30"/>
    </location>
</feature>
<dbReference type="InterPro" id="IPR013823">
    <property type="entry name" value="Ribosomal_bL12_C"/>
</dbReference>
<dbReference type="Gene3D" id="3.30.1390.10">
    <property type="match status" value="1"/>
</dbReference>
<evidence type="ECO:0000259" key="1">
    <source>
        <dbReference type="Pfam" id="PF00542"/>
    </source>
</evidence>
<evidence type="ECO:0000313" key="2">
    <source>
        <dbReference type="EMBL" id="KKM19460.1"/>
    </source>
</evidence>
<protein>
    <recommendedName>
        <fullName evidence="1">Large ribosomal subunit protein bL12 C-terminal domain-containing protein</fullName>
    </recommendedName>
</protein>
<reference evidence="2" key="1">
    <citation type="journal article" date="2015" name="Nature">
        <title>Complex archaea that bridge the gap between prokaryotes and eukaryotes.</title>
        <authorList>
            <person name="Spang A."/>
            <person name="Saw J.H."/>
            <person name="Jorgensen S.L."/>
            <person name="Zaremba-Niedzwiedzka K."/>
            <person name="Martijn J."/>
            <person name="Lind A.E."/>
            <person name="van Eijk R."/>
            <person name="Schleper C."/>
            <person name="Guy L."/>
            <person name="Ettema T.J."/>
        </authorList>
    </citation>
    <scope>NUCLEOTIDE SEQUENCE</scope>
</reference>
<organism evidence="2">
    <name type="scientific">marine sediment metagenome</name>
    <dbReference type="NCBI Taxonomy" id="412755"/>
    <lineage>
        <taxon>unclassified sequences</taxon>
        <taxon>metagenomes</taxon>
        <taxon>ecological metagenomes</taxon>
    </lineage>
</organism>
<dbReference type="EMBL" id="LAZR01013980">
    <property type="protein sequence ID" value="KKM19460.1"/>
    <property type="molecule type" value="Genomic_DNA"/>
</dbReference>
<dbReference type="SUPFAM" id="SSF54736">
    <property type="entry name" value="ClpS-like"/>
    <property type="match status" value="1"/>
</dbReference>
<feature type="non-terminal residue" evidence="2">
    <location>
        <position position="1"/>
    </location>
</feature>
<dbReference type="GO" id="GO:0003735">
    <property type="term" value="F:structural constituent of ribosome"/>
    <property type="evidence" value="ECO:0007669"/>
    <property type="project" value="InterPro"/>
</dbReference>
<gene>
    <name evidence="2" type="ORF">LCGC14_1655350</name>
</gene>
<dbReference type="InterPro" id="IPR014719">
    <property type="entry name" value="Ribosomal_bL12_C/ClpS-like"/>
</dbReference>
<name>A0A0F9KVT4_9ZZZZ</name>
<dbReference type="GO" id="GO:0006412">
    <property type="term" value="P:translation"/>
    <property type="evidence" value="ECO:0007669"/>
    <property type="project" value="InterPro"/>
</dbReference>
<comment type="caution">
    <text evidence="2">The sequence shown here is derived from an EMBL/GenBank/DDBJ whole genome shotgun (WGS) entry which is preliminary data.</text>
</comment>
<proteinExistence type="predicted"/>
<dbReference type="AlphaFoldDB" id="A0A0F9KVT4"/>